<organism evidence="1 2">
    <name type="scientific">Aphanizomenon flos-aquae WA102</name>
    <dbReference type="NCBI Taxonomy" id="1710896"/>
    <lineage>
        <taxon>Bacteria</taxon>
        <taxon>Bacillati</taxon>
        <taxon>Cyanobacteriota</taxon>
        <taxon>Cyanophyceae</taxon>
        <taxon>Nostocales</taxon>
        <taxon>Aphanizomenonaceae</taxon>
        <taxon>Aphanizomenon</taxon>
    </lineage>
</organism>
<dbReference type="Proteomes" id="UP000092093">
    <property type="component" value="Unassembled WGS sequence"/>
</dbReference>
<protein>
    <submittedName>
        <fullName evidence="1">Uncharacterized protein</fullName>
    </submittedName>
</protein>
<dbReference type="EMBL" id="LJOW01000002">
    <property type="protein sequence ID" value="OBQ45577.1"/>
    <property type="molecule type" value="Genomic_DNA"/>
</dbReference>
<proteinExistence type="predicted"/>
<comment type="caution">
    <text evidence="1">The sequence shown here is derived from an EMBL/GenBank/DDBJ whole genome shotgun (WGS) entry which is preliminary data.</text>
</comment>
<evidence type="ECO:0000313" key="1">
    <source>
        <dbReference type="EMBL" id="OBQ45577.1"/>
    </source>
</evidence>
<reference evidence="1 2" key="1">
    <citation type="submission" date="2015-09" db="EMBL/GenBank/DDBJ databases">
        <title>Aphanizomenon flos-aquae WA102.</title>
        <authorList>
            <person name="Driscoll C."/>
        </authorList>
    </citation>
    <scope>NUCLEOTIDE SEQUENCE [LARGE SCALE GENOMIC DNA]</scope>
    <source>
        <strain evidence="1">WA102</strain>
    </source>
</reference>
<dbReference type="AlphaFoldDB" id="A0A1B7X8B1"/>
<gene>
    <name evidence="1" type="ORF">AN484_00995</name>
</gene>
<accession>A0A1B7X8B1</accession>
<evidence type="ECO:0000313" key="2">
    <source>
        <dbReference type="Proteomes" id="UP000092093"/>
    </source>
</evidence>
<name>A0A1B7X8B1_APHFL</name>
<sequence>MSNTAFSDTNKGIKMQIKSLEQMEKIVNSNKSLVWDGWTVVNTYPSEKGRTAPQGAFVDGKWHLQRRFVPSKSGWDIPDKFVG</sequence>